<dbReference type="OrthoDB" id="9807794at2"/>
<dbReference type="PROSITE" id="PS50887">
    <property type="entry name" value="GGDEF"/>
    <property type="match status" value="1"/>
</dbReference>
<dbReference type="InterPro" id="IPR000160">
    <property type="entry name" value="GGDEF_dom"/>
</dbReference>
<accession>A0A3E2VNV4</accession>
<sequence>MNPFFMIRRIALTDAQEQQFHAMLAKRIQHFLWAPLLLIQLFQVYNMIYVSTYTNFQYHTTSSRVYMLLYTVMFLLCGIALFILWVSRHHEHLLPYLETLQYGAVILLYLWALCITVYDQRVSANISVYIITVLSIAVLVYMPPKLFIPLYLCAQCLLMAGVAYVQKDSSLYGIYVNSAWMMIIAMFISSYLYYTLRQDFQNHCVIAQKNAEIMEKSAELDFIANHDSLTGLLNRRFLSSWLPGIIAAKQLVGILMIDIDDFKSYNDAYGHPQGDECLRRVVRAMELHFDSGKLFRYGGEEFLYVRQGADLQAMQRLGDALCEHVRKLQIQGAEQTRSVTVSAGGSCALVKDAAAWETLLKTADAALYEAKSSGKNKTAVKACSV</sequence>
<keyword evidence="1" id="KW-0812">Transmembrane</keyword>
<dbReference type="GO" id="GO:1902201">
    <property type="term" value="P:negative regulation of bacterial-type flagellum-dependent cell motility"/>
    <property type="evidence" value="ECO:0007669"/>
    <property type="project" value="TreeGrafter"/>
</dbReference>
<dbReference type="SMART" id="SM00267">
    <property type="entry name" value="GGDEF"/>
    <property type="match status" value="1"/>
</dbReference>
<dbReference type="RefSeq" id="WP_117444365.1">
    <property type="nucleotide sequence ID" value="NZ_JAJFEN010000003.1"/>
</dbReference>
<dbReference type="PANTHER" id="PTHR45138:SF9">
    <property type="entry name" value="DIGUANYLATE CYCLASE DGCM-RELATED"/>
    <property type="match status" value="1"/>
</dbReference>
<dbReference type="InterPro" id="IPR029787">
    <property type="entry name" value="Nucleotide_cyclase"/>
</dbReference>
<dbReference type="GO" id="GO:0052621">
    <property type="term" value="F:diguanylate cyclase activity"/>
    <property type="evidence" value="ECO:0007669"/>
    <property type="project" value="TreeGrafter"/>
</dbReference>
<protein>
    <submittedName>
        <fullName evidence="3">GGDEF domain-containing protein</fullName>
    </submittedName>
</protein>
<evidence type="ECO:0000256" key="1">
    <source>
        <dbReference type="SAM" id="Phobius"/>
    </source>
</evidence>
<dbReference type="EMBL" id="QVEV01000035">
    <property type="protein sequence ID" value="RGC12187.1"/>
    <property type="molecule type" value="Genomic_DNA"/>
</dbReference>
<comment type="caution">
    <text evidence="3">The sequence shown here is derived from an EMBL/GenBank/DDBJ whole genome shotgun (WGS) entry which is preliminary data.</text>
</comment>
<dbReference type="InterPro" id="IPR050469">
    <property type="entry name" value="Diguanylate_Cyclase"/>
</dbReference>
<dbReference type="InterPro" id="IPR043128">
    <property type="entry name" value="Rev_trsase/Diguanyl_cyclase"/>
</dbReference>
<gene>
    <name evidence="3" type="ORF">DXA38_17790</name>
</gene>
<evidence type="ECO:0000313" key="3">
    <source>
        <dbReference type="EMBL" id="RGC12187.1"/>
    </source>
</evidence>
<dbReference type="AlphaFoldDB" id="A0A3E2VNV4"/>
<organism evidence="3 4">
    <name type="scientific">Clostridium innocuum</name>
    <dbReference type="NCBI Taxonomy" id="1522"/>
    <lineage>
        <taxon>Bacteria</taxon>
        <taxon>Bacillati</taxon>
        <taxon>Bacillota</taxon>
        <taxon>Clostridia</taxon>
        <taxon>Eubacteriales</taxon>
        <taxon>Clostridiaceae</taxon>
        <taxon>Clostridium</taxon>
    </lineage>
</organism>
<dbReference type="NCBIfam" id="TIGR00254">
    <property type="entry name" value="GGDEF"/>
    <property type="match status" value="1"/>
</dbReference>
<feature type="transmembrane region" description="Helical" evidence="1">
    <location>
        <begin position="31"/>
        <end position="53"/>
    </location>
</feature>
<name>A0A3E2VNV4_CLOIN</name>
<feature type="transmembrane region" description="Helical" evidence="1">
    <location>
        <begin position="148"/>
        <end position="166"/>
    </location>
</feature>
<dbReference type="Gene3D" id="3.30.70.270">
    <property type="match status" value="1"/>
</dbReference>
<feature type="transmembrane region" description="Helical" evidence="1">
    <location>
        <begin position="99"/>
        <end position="118"/>
    </location>
</feature>
<feature type="transmembrane region" description="Helical" evidence="1">
    <location>
        <begin position="124"/>
        <end position="141"/>
    </location>
</feature>
<feature type="transmembrane region" description="Helical" evidence="1">
    <location>
        <begin position="65"/>
        <end position="87"/>
    </location>
</feature>
<dbReference type="SUPFAM" id="SSF55073">
    <property type="entry name" value="Nucleotide cyclase"/>
    <property type="match status" value="1"/>
</dbReference>
<dbReference type="Proteomes" id="UP000260025">
    <property type="component" value="Unassembled WGS sequence"/>
</dbReference>
<dbReference type="GO" id="GO:0005886">
    <property type="term" value="C:plasma membrane"/>
    <property type="evidence" value="ECO:0007669"/>
    <property type="project" value="TreeGrafter"/>
</dbReference>
<evidence type="ECO:0000313" key="4">
    <source>
        <dbReference type="Proteomes" id="UP000260025"/>
    </source>
</evidence>
<dbReference type="PANTHER" id="PTHR45138">
    <property type="entry name" value="REGULATORY COMPONENTS OF SENSORY TRANSDUCTION SYSTEM"/>
    <property type="match status" value="1"/>
</dbReference>
<dbReference type="GO" id="GO:0043709">
    <property type="term" value="P:cell adhesion involved in single-species biofilm formation"/>
    <property type="evidence" value="ECO:0007669"/>
    <property type="project" value="TreeGrafter"/>
</dbReference>
<keyword evidence="1" id="KW-0472">Membrane</keyword>
<feature type="transmembrane region" description="Helical" evidence="1">
    <location>
        <begin position="172"/>
        <end position="194"/>
    </location>
</feature>
<dbReference type="Pfam" id="PF00990">
    <property type="entry name" value="GGDEF"/>
    <property type="match status" value="1"/>
</dbReference>
<evidence type="ECO:0000259" key="2">
    <source>
        <dbReference type="PROSITE" id="PS50887"/>
    </source>
</evidence>
<feature type="domain" description="GGDEF" evidence="2">
    <location>
        <begin position="250"/>
        <end position="383"/>
    </location>
</feature>
<reference evidence="3 4" key="1">
    <citation type="submission" date="2018-08" db="EMBL/GenBank/DDBJ databases">
        <title>A genome reference for cultivated species of the human gut microbiota.</title>
        <authorList>
            <person name="Zou Y."/>
            <person name="Xue W."/>
            <person name="Luo G."/>
        </authorList>
    </citation>
    <scope>NUCLEOTIDE SEQUENCE [LARGE SCALE GENOMIC DNA]</scope>
    <source>
        <strain evidence="3 4">OF01-2LB</strain>
    </source>
</reference>
<keyword evidence="1" id="KW-1133">Transmembrane helix</keyword>
<proteinExistence type="predicted"/>
<dbReference type="CDD" id="cd01949">
    <property type="entry name" value="GGDEF"/>
    <property type="match status" value="1"/>
</dbReference>